<keyword evidence="5" id="KW-0653">Protein transport</keyword>
<dbReference type="Gene3D" id="1.10.287.110">
    <property type="entry name" value="DnaJ domain"/>
    <property type="match status" value="1"/>
</dbReference>
<dbReference type="PANTHER" id="PTHR24075">
    <property type="entry name" value="SEC63 DOMAIN-CONTAINING"/>
    <property type="match status" value="1"/>
</dbReference>
<dbReference type="FunFam" id="1.10.287.110:FF:000039">
    <property type="entry name" value="Protein translocation complex component (Npl1)"/>
    <property type="match status" value="1"/>
</dbReference>
<feature type="compositionally biased region" description="Acidic residues" evidence="9">
    <location>
        <begin position="490"/>
        <end position="502"/>
    </location>
</feature>
<evidence type="ECO:0000256" key="5">
    <source>
        <dbReference type="ARBA" id="ARBA00022927"/>
    </source>
</evidence>
<feature type="transmembrane region" description="Helical" evidence="10">
    <location>
        <begin position="13"/>
        <end position="34"/>
    </location>
</feature>
<dbReference type="SMART" id="SM00271">
    <property type="entry name" value="DnaJ"/>
    <property type="match status" value="1"/>
</dbReference>
<dbReference type="GO" id="GO:0008320">
    <property type="term" value="F:protein transmembrane transporter activity"/>
    <property type="evidence" value="ECO:0007669"/>
    <property type="project" value="TreeGrafter"/>
</dbReference>
<feature type="region of interest" description="Disordered" evidence="9">
    <location>
        <begin position="490"/>
        <end position="509"/>
    </location>
</feature>
<dbReference type="InterPro" id="IPR004179">
    <property type="entry name" value="Sec63-dom"/>
</dbReference>
<evidence type="ECO:0000256" key="7">
    <source>
        <dbReference type="ARBA" id="ARBA00023136"/>
    </source>
</evidence>
<dbReference type="InterPro" id="IPR014756">
    <property type="entry name" value="Ig_E-set"/>
</dbReference>
<keyword evidence="8" id="KW-0143">Chaperone</keyword>
<dbReference type="Pfam" id="PF00226">
    <property type="entry name" value="DnaJ"/>
    <property type="match status" value="1"/>
</dbReference>
<dbReference type="InterPro" id="IPR035892">
    <property type="entry name" value="C2_domain_sf"/>
</dbReference>
<dbReference type="PROSITE" id="PS50076">
    <property type="entry name" value="DNAJ_2"/>
    <property type="match status" value="1"/>
</dbReference>
<dbReference type="SUPFAM" id="SSF46565">
    <property type="entry name" value="Chaperone J-domain"/>
    <property type="match status" value="1"/>
</dbReference>
<feature type="transmembrane region" description="Helical" evidence="10">
    <location>
        <begin position="203"/>
        <end position="225"/>
    </location>
</feature>
<evidence type="ECO:0000256" key="10">
    <source>
        <dbReference type="SAM" id="Phobius"/>
    </source>
</evidence>
<sequence>MSTDYTYDEQGQFFPYFILTITSIITLPLTYSFLRPSKELENTAPRIHSDFKPEHADLIDGQKAKQKRRERKLKRMVASSVGWAMMTFMIYLIIVTARTVPQIWDPYDVLGVSRSATEKQIKSHYRKLSLTQHPDKVKLDAAANVTIESVNEHWVEITKAFKALTDEEIRNNFLQYGHPDGKQSFSIGIALPQFLVAEGSGKYVLLFYVAILAVFLPWLVGRWWYGSQKTTKDGVLVNSAGAIFQGYEDDLKPGGVLEVLCGGQELEEILTGNKAHEGLSTVESRVVAPGELGAFAGGLSAREKDALLKLDEGAKRKALALLWAYLGRLELGDQTLNDEKFEVPPIAFQLNEAFVVIALAFANIEPLISSYHLSQCLVQAVAPGASPLLQLPYFTPKIVEAVEGSGARTHWTIQRFMALPADVRKSKVVGPGLLTGQQYQEANALALRLPLLRIEKAFFKVNGERYVTPNSLTQFVIKARVIPPGWTDIPDIEEKDLEDPDEPEKSGEDVKRIAPPLAYAPYYARDHSPRWHVFLGDGRQGKVAVPPFTFSTFDKPLFKEDGTPTYAVQTLKMQFGAPPQPGQYTFAMHMVCDSYIGFDAKANVTLVIEDAGKAEDIGEEGEISEPDEDTLAGQMRALRSGAKEESDDESTTEGDEGSDTSETDTDTDED</sequence>
<evidence type="ECO:0000313" key="13">
    <source>
        <dbReference type="Proteomes" id="UP000799640"/>
    </source>
</evidence>
<keyword evidence="2" id="KW-0813">Transport</keyword>
<dbReference type="PANTHER" id="PTHR24075:SF0">
    <property type="entry name" value="TRANSLOCATION PROTEIN SEC63 HOMOLOG"/>
    <property type="match status" value="1"/>
</dbReference>
<dbReference type="PRINTS" id="PR00625">
    <property type="entry name" value="JDOMAIN"/>
</dbReference>
<comment type="subcellular location">
    <subcellularLocation>
        <location evidence="1">Endoplasmic reticulum membrane</location>
        <topology evidence="1">Multi-pass membrane protein</topology>
    </subcellularLocation>
</comment>
<dbReference type="Pfam" id="PF02889">
    <property type="entry name" value="Sec63"/>
    <property type="match status" value="1"/>
</dbReference>
<feature type="region of interest" description="Disordered" evidence="9">
    <location>
        <begin position="617"/>
        <end position="670"/>
    </location>
</feature>
<name>A0A6G1HJH8_9PEZI</name>
<feature type="transmembrane region" description="Helical" evidence="10">
    <location>
        <begin position="76"/>
        <end position="97"/>
    </location>
</feature>
<evidence type="ECO:0000256" key="8">
    <source>
        <dbReference type="ARBA" id="ARBA00023186"/>
    </source>
</evidence>
<feature type="domain" description="J" evidence="11">
    <location>
        <begin position="105"/>
        <end position="177"/>
    </location>
</feature>
<dbReference type="GO" id="GO:0031207">
    <property type="term" value="C:Sec62/Sec63 complex"/>
    <property type="evidence" value="ECO:0007669"/>
    <property type="project" value="TreeGrafter"/>
</dbReference>
<keyword evidence="3 10" id="KW-0812">Transmembrane</keyword>
<dbReference type="OrthoDB" id="1734229at2759"/>
<keyword evidence="6 10" id="KW-1133">Transmembrane helix</keyword>
<dbReference type="GO" id="GO:0006620">
    <property type="term" value="P:post-translational protein targeting to endoplasmic reticulum membrane"/>
    <property type="evidence" value="ECO:0007669"/>
    <property type="project" value="TreeGrafter"/>
</dbReference>
<keyword evidence="4" id="KW-0256">Endoplasmic reticulum</keyword>
<evidence type="ECO:0000256" key="2">
    <source>
        <dbReference type="ARBA" id="ARBA00022448"/>
    </source>
</evidence>
<evidence type="ECO:0000256" key="1">
    <source>
        <dbReference type="ARBA" id="ARBA00004477"/>
    </source>
</evidence>
<dbReference type="InterPro" id="IPR036869">
    <property type="entry name" value="J_dom_sf"/>
</dbReference>
<organism evidence="12 13">
    <name type="scientific">Trichodelitschia bisporula</name>
    <dbReference type="NCBI Taxonomy" id="703511"/>
    <lineage>
        <taxon>Eukaryota</taxon>
        <taxon>Fungi</taxon>
        <taxon>Dikarya</taxon>
        <taxon>Ascomycota</taxon>
        <taxon>Pezizomycotina</taxon>
        <taxon>Dothideomycetes</taxon>
        <taxon>Dothideomycetes incertae sedis</taxon>
        <taxon>Phaeotrichales</taxon>
        <taxon>Phaeotrichaceae</taxon>
        <taxon>Trichodelitschia</taxon>
    </lineage>
</organism>
<reference evidence="12" key="1">
    <citation type="journal article" date="2020" name="Stud. Mycol.">
        <title>101 Dothideomycetes genomes: a test case for predicting lifestyles and emergence of pathogens.</title>
        <authorList>
            <person name="Haridas S."/>
            <person name="Albert R."/>
            <person name="Binder M."/>
            <person name="Bloem J."/>
            <person name="Labutti K."/>
            <person name="Salamov A."/>
            <person name="Andreopoulos B."/>
            <person name="Baker S."/>
            <person name="Barry K."/>
            <person name="Bills G."/>
            <person name="Bluhm B."/>
            <person name="Cannon C."/>
            <person name="Castanera R."/>
            <person name="Culley D."/>
            <person name="Daum C."/>
            <person name="Ezra D."/>
            <person name="Gonzalez J."/>
            <person name="Henrissat B."/>
            <person name="Kuo A."/>
            <person name="Liang C."/>
            <person name="Lipzen A."/>
            <person name="Lutzoni F."/>
            <person name="Magnuson J."/>
            <person name="Mondo S."/>
            <person name="Nolan M."/>
            <person name="Ohm R."/>
            <person name="Pangilinan J."/>
            <person name="Park H.-J."/>
            <person name="Ramirez L."/>
            <person name="Alfaro M."/>
            <person name="Sun H."/>
            <person name="Tritt A."/>
            <person name="Yoshinaga Y."/>
            <person name="Zwiers L.-H."/>
            <person name="Turgeon B."/>
            <person name="Goodwin S."/>
            <person name="Spatafora J."/>
            <person name="Crous P."/>
            <person name="Grigoriev I."/>
        </authorList>
    </citation>
    <scope>NUCLEOTIDE SEQUENCE</scope>
    <source>
        <strain evidence="12">CBS 262.69</strain>
    </source>
</reference>
<gene>
    <name evidence="12" type="ORF">EJ06DRAFT_500905</name>
</gene>
<keyword evidence="13" id="KW-1185">Reference proteome</keyword>
<dbReference type="GO" id="GO:0003723">
    <property type="term" value="F:RNA binding"/>
    <property type="evidence" value="ECO:0007669"/>
    <property type="project" value="TreeGrafter"/>
</dbReference>
<evidence type="ECO:0000256" key="3">
    <source>
        <dbReference type="ARBA" id="ARBA00022692"/>
    </source>
</evidence>
<evidence type="ECO:0000256" key="4">
    <source>
        <dbReference type="ARBA" id="ARBA00022824"/>
    </source>
</evidence>
<dbReference type="SMART" id="SM00973">
    <property type="entry name" value="Sec63"/>
    <property type="match status" value="1"/>
</dbReference>
<dbReference type="InterPro" id="IPR001623">
    <property type="entry name" value="DnaJ_domain"/>
</dbReference>
<dbReference type="EMBL" id="ML996709">
    <property type="protein sequence ID" value="KAF2396016.1"/>
    <property type="molecule type" value="Genomic_DNA"/>
</dbReference>
<keyword evidence="7 10" id="KW-0472">Membrane</keyword>
<dbReference type="SUPFAM" id="SSF158702">
    <property type="entry name" value="Sec63 N-terminal domain-like"/>
    <property type="match status" value="1"/>
</dbReference>
<evidence type="ECO:0000256" key="6">
    <source>
        <dbReference type="ARBA" id="ARBA00022989"/>
    </source>
</evidence>
<feature type="compositionally biased region" description="Acidic residues" evidence="9">
    <location>
        <begin position="617"/>
        <end position="630"/>
    </location>
</feature>
<dbReference type="CDD" id="cd06257">
    <property type="entry name" value="DnaJ"/>
    <property type="match status" value="1"/>
</dbReference>
<evidence type="ECO:0000259" key="11">
    <source>
        <dbReference type="PROSITE" id="PS50076"/>
    </source>
</evidence>
<accession>A0A6G1HJH8</accession>
<dbReference type="SUPFAM" id="SSF81296">
    <property type="entry name" value="E set domains"/>
    <property type="match status" value="1"/>
</dbReference>
<dbReference type="AlphaFoldDB" id="A0A6G1HJH8"/>
<evidence type="ECO:0000313" key="12">
    <source>
        <dbReference type="EMBL" id="KAF2396016.1"/>
    </source>
</evidence>
<evidence type="ECO:0000256" key="9">
    <source>
        <dbReference type="SAM" id="MobiDB-lite"/>
    </source>
</evidence>
<dbReference type="Proteomes" id="UP000799640">
    <property type="component" value="Unassembled WGS sequence"/>
</dbReference>
<feature type="compositionally biased region" description="Acidic residues" evidence="9">
    <location>
        <begin position="645"/>
        <end position="670"/>
    </location>
</feature>
<dbReference type="Gene3D" id="1.10.3380.10">
    <property type="entry name" value="Sec63 N-terminal domain-like domain"/>
    <property type="match status" value="1"/>
</dbReference>
<proteinExistence type="predicted"/>
<dbReference type="Gene3D" id="2.60.40.150">
    <property type="entry name" value="C2 domain"/>
    <property type="match status" value="1"/>
</dbReference>
<dbReference type="GO" id="GO:0006614">
    <property type="term" value="P:SRP-dependent cotranslational protein targeting to membrane"/>
    <property type="evidence" value="ECO:0007669"/>
    <property type="project" value="TreeGrafter"/>
</dbReference>
<protein>
    <submittedName>
        <fullName evidence="12">Protein translocation protein SEC63</fullName>
    </submittedName>
</protein>